<feature type="chain" id="PRO_5037457892" evidence="2">
    <location>
        <begin position="17"/>
        <end position="281"/>
    </location>
</feature>
<organism evidence="3 4">
    <name type="scientific">Plectus sambesii</name>
    <dbReference type="NCBI Taxonomy" id="2011161"/>
    <lineage>
        <taxon>Eukaryota</taxon>
        <taxon>Metazoa</taxon>
        <taxon>Ecdysozoa</taxon>
        <taxon>Nematoda</taxon>
        <taxon>Chromadorea</taxon>
        <taxon>Plectida</taxon>
        <taxon>Plectina</taxon>
        <taxon>Plectoidea</taxon>
        <taxon>Plectidae</taxon>
        <taxon>Plectus</taxon>
    </lineage>
</organism>
<keyword evidence="3" id="KW-1185">Reference proteome</keyword>
<protein>
    <submittedName>
        <fullName evidence="4">Chondroitin proteoglycan 4 domain-containing protein</fullName>
    </submittedName>
</protein>
<evidence type="ECO:0000256" key="1">
    <source>
        <dbReference type="SAM" id="MobiDB-lite"/>
    </source>
</evidence>
<reference evidence="4" key="1">
    <citation type="submission" date="2022-11" db="UniProtKB">
        <authorList>
            <consortium name="WormBaseParasite"/>
        </authorList>
    </citation>
    <scope>IDENTIFICATION</scope>
</reference>
<proteinExistence type="predicted"/>
<accession>A0A914WQ11</accession>
<evidence type="ECO:0000313" key="3">
    <source>
        <dbReference type="Proteomes" id="UP000887566"/>
    </source>
</evidence>
<sequence length="281" mass="31337">MIGLALTAVLLVGVSGSPMIKNLQNSDPPCVTKCASKFVNMTQEVEVGKIMNYGKQLGDMDEMCTSMAEARDCVAKCNVPFNPFDMKTMRAMCSEETRADLKKHSVCYKEQANATLERCTKMCGSIEQMIEHIKENVASNKTYGFNPSAAFDSLGGMCTIAKCHARCSRDSFNELCRQSDPTAGSFMQQFTEDTLSAVNEDLNQLGMRKSMKDMLPKECHYMFSPGLLFNETETTSMESSNEEENGMMFKSMSSSEVQQGTESKVDQSELRMLEKKERNLD</sequence>
<keyword evidence="2" id="KW-0732">Signal</keyword>
<name>A0A914WQ11_9BILA</name>
<feature type="compositionally biased region" description="Polar residues" evidence="1">
    <location>
        <begin position="251"/>
        <end position="262"/>
    </location>
</feature>
<dbReference type="AlphaFoldDB" id="A0A914WQ11"/>
<feature type="region of interest" description="Disordered" evidence="1">
    <location>
        <begin position="250"/>
        <end position="281"/>
    </location>
</feature>
<feature type="signal peptide" evidence="2">
    <location>
        <begin position="1"/>
        <end position="16"/>
    </location>
</feature>
<dbReference type="Proteomes" id="UP000887566">
    <property type="component" value="Unplaced"/>
</dbReference>
<feature type="compositionally biased region" description="Basic and acidic residues" evidence="1">
    <location>
        <begin position="263"/>
        <end position="281"/>
    </location>
</feature>
<evidence type="ECO:0000313" key="4">
    <source>
        <dbReference type="WBParaSite" id="PSAMB.scaffold4852size13349.g25324.t1"/>
    </source>
</evidence>
<dbReference type="WBParaSite" id="PSAMB.scaffold4852size13349.g25324.t1">
    <property type="protein sequence ID" value="PSAMB.scaffold4852size13349.g25324.t1"/>
    <property type="gene ID" value="PSAMB.scaffold4852size13349.g25324"/>
</dbReference>
<evidence type="ECO:0000256" key="2">
    <source>
        <dbReference type="SAM" id="SignalP"/>
    </source>
</evidence>